<reference evidence="1" key="2">
    <citation type="submission" date="2020-09" db="EMBL/GenBank/DDBJ databases">
        <authorList>
            <person name="Sun Q."/>
            <person name="Zhou Y."/>
        </authorList>
    </citation>
    <scope>NUCLEOTIDE SEQUENCE</scope>
    <source>
        <strain evidence="1">CGMCC 1.3617</strain>
    </source>
</reference>
<proteinExistence type="predicted"/>
<dbReference type="Proteomes" id="UP000661507">
    <property type="component" value="Unassembled WGS sequence"/>
</dbReference>
<protein>
    <submittedName>
        <fullName evidence="1">Uncharacterized protein</fullName>
    </submittedName>
</protein>
<sequence length="75" mass="8514">MLQAVSVVAGVEGVTVIHPAPVMARRARGRNRIATDWPHRRDNWAPKRAGMVRPAFWQQRANRWVIVAALFWAVS</sequence>
<evidence type="ECO:0000313" key="2">
    <source>
        <dbReference type="Proteomes" id="UP000661507"/>
    </source>
</evidence>
<name>A0A917NW10_9PROT</name>
<comment type="caution">
    <text evidence="1">The sequence shown here is derived from an EMBL/GenBank/DDBJ whole genome shotgun (WGS) entry which is preliminary data.</text>
</comment>
<keyword evidence="2" id="KW-1185">Reference proteome</keyword>
<dbReference type="EMBL" id="BMKW01000013">
    <property type="protein sequence ID" value="GGJ34685.1"/>
    <property type="molecule type" value="Genomic_DNA"/>
</dbReference>
<gene>
    <name evidence="1" type="ORF">GCM10011320_48050</name>
</gene>
<reference evidence="1" key="1">
    <citation type="journal article" date="2014" name="Int. J. Syst. Evol. Microbiol.">
        <title>Complete genome sequence of Corynebacterium casei LMG S-19264T (=DSM 44701T), isolated from a smear-ripened cheese.</title>
        <authorList>
            <consortium name="US DOE Joint Genome Institute (JGI-PGF)"/>
            <person name="Walter F."/>
            <person name="Albersmeier A."/>
            <person name="Kalinowski J."/>
            <person name="Ruckert C."/>
        </authorList>
    </citation>
    <scope>NUCLEOTIDE SEQUENCE</scope>
    <source>
        <strain evidence="1">CGMCC 1.3617</strain>
    </source>
</reference>
<evidence type="ECO:0000313" key="1">
    <source>
        <dbReference type="EMBL" id="GGJ34685.1"/>
    </source>
</evidence>
<dbReference type="AlphaFoldDB" id="A0A917NW10"/>
<organism evidence="1 2">
    <name type="scientific">Neoroseomonas lacus</name>
    <dbReference type="NCBI Taxonomy" id="287609"/>
    <lineage>
        <taxon>Bacteria</taxon>
        <taxon>Pseudomonadati</taxon>
        <taxon>Pseudomonadota</taxon>
        <taxon>Alphaproteobacteria</taxon>
        <taxon>Acetobacterales</taxon>
        <taxon>Acetobacteraceae</taxon>
        <taxon>Neoroseomonas</taxon>
    </lineage>
</organism>
<accession>A0A917NW10</accession>